<reference evidence="1" key="1">
    <citation type="submission" date="2021-03" db="EMBL/GenBank/DDBJ databases">
        <title>Acanthopleuribacteraceae sp. M133.</title>
        <authorList>
            <person name="Wang G."/>
        </authorList>
    </citation>
    <scope>NUCLEOTIDE SEQUENCE</scope>
    <source>
        <strain evidence="1">M133</strain>
    </source>
</reference>
<dbReference type="RefSeq" id="WP_237377428.1">
    <property type="nucleotide sequence ID" value="NZ_CP071793.1"/>
</dbReference>
<protein>
    <recommendedName>
        <fullName evidence="3">DUF4351 domain-containing protein</fullName>
    </recommendedName>
</protein>
<accession>A0A8A4TEW4</accession>
<dbReference type="KEGG" id="scor:J3U87_19415"/>
<dbReference type="Proteomes" id="UP000663929">
    <property type="component" value="Chromosome"/>
</dbReference>
<gene>
    <name evidence="1" type="ORF">J3U87_19415</name>
</gene>
<keyword evidence="2" id="KW-1185">Reference proteome</keyword>
<sequence>MDYVSTIERRAEARGIALGEAKGEARGIALGEAKGEEKALRATLETLLRARFDDLPPWTLTRIREATVAELNASIQNFVCAKSLEDVFA</sequence>
<proteinExistence type="predicted"/>
<dbReference type="AlphaFoldDB" id="A0A8A4TEW4"/>
<organism evidence="1 2">
    <name type="scientific">Sulfidibacter corallicola</name>
    <dbReference type="NCBI Taxonomy" id="2818388"/>
    <lineage>
        <taxon>Bacteria</taxon>
        <taxon>Pseudomonadati</taxon>
        <taxon>Acidobacteriota</taxon>
        <taxon>Holophagae</taxon>
        <taxon>Acanthopleuribacterales</taxon>
        <taxon>Acanthopleuribacteraceae</taxon>
        <taxon>Sulfidibacter</taxon>
    </lineage>
</organism>
<evidence type="ECO:0000313" key="1">
    <source>
        <dbReference type="EMBL" id="QTD47762.1"/>
    </source>
</evidence>
<dbReference type="EMBL" id="CP071793">
    <property type="protein sequence ID" value="QTD47762.1"/>
    <property type="molecule type" value="Genomic_DNA"/>
</dbReference>
<evidence type="ECO:0008006" key="3">
    <source>
        <dbReference type="Google" id="ProtNLM"/>
    </source>
</evidence>
<evidence type="ECO:0000313" key="2">
    <source>
        <dbReference type="Proteomes" id="UP000663929"/>
    </source>
</evidence>
<name>A0A8A4TEW4_SULCO</name>